<reference evidence="2 3" key="1">
    <citation type="submission" date="2024-09" db="EMBL/GenBank/DDBJ databases">
        <authorList>
            <person name="Sun Q."/>
            <person name="Mori K."/>
        </authorList>
    </citation>
    <scope>NUCLEOTIDE SEQUENCE [LARGE SCALE GENOMIC DNA]</scope>
    <source>
        <strain evidence="2 3">CECT 8622</strain>
    </source>
</reference>
<sequence>MKYLILLLTIAAFTSIILGFTIDVIYAQKLIGFGVIGLFIVVFPLFSYYRWKDKNPKDYMLTKENLDKMRDSQKENKY</sequence>
<gene>
    <name evidence="2" type="ORF">ACFFU9_04375</name>
</gene>
<keyword evidence="1" id="KW-0812">Transmembrane</keyword>
<comment type="caution">
    <text evidence="2">The sequence shown here is derived from an EMBL/GenBank/DDBJ whole genome shotgun (WGS) entry which is preliminary data.</text>
</comment>
<dbReference type="EMBL" id="JBHMFC010000011">
    <property type="protein sequence ID" value="MFB9055970.1"/>
    <property type="molecule type" value="Genomic_DNA"/>
</dbReference>
<accession>A0ABV5F971</accession>
<evidence type="ECO:0000256" key="1">
    <source>
        <dbReference type="SAM" id="Phobius"/>
    </source>
</evidence>
<organism evidence="2 3">
    <name type="scientific">Mariniflexile ostreae</name>
    <dbReference type="NCBI Taxonomy" id="1520892"/>
    <lineage>
        <taxon>Bacteria</taxon>
        <taxon>Pseudomonadati</taxon>
        <taxon>Bacteroidota</taxon>
        <taxon>Flavobacteriia</taxon>
        <taxon>Flavobacteriales</taxon>
        <taxon>Flavobacteriaceae</taxon>
        <taxon>Mariniflexile</taxon>
    </lineage>
</organism>
<feature type="transmembrane region" description="Helical" evidence="1">
    <location>
        <begin position="29"/>
        <end position="51"/>
    </location>
</feature>
<keyword evidence="1" id="KW-0472">Membrane</keyword>
<dbReference type="RefSeq" id="WP_379860162.1">
    <property type="nucleotide sequence ID" value="NZ_JBHMFC010000011.1"/>
</dbReference>
<dbReference type="Proteomes" id="UP001589585">
    <property type="component" value="Unassembled WGS sequence"/>
</dbReference>
<protein>
    <submittedName>
        <fullName evidence="2">Uncharacterized protein</fullName>
    </submittedName>
</protein>
<evidence type="ECO:0000313" key="2">
    <source>
        <dbReference type="EMBL" id="MFB9055970.1"/>
    </source>
</evidence>
<name>A0ABV5F971_9FLAO</name>
<evidence type="ECO:0000313" key="3">
    <source>
        <dbReference type="Proteomes" id="UP001589585"/>
    </source>
</evidence>
<proteinExistence type="predicted"/>
<keyword evidence="1" id="KW-1133">Transmembrane helix</keyword>
<keyword evidence="3" id="KW-1185">Reference proteome</keyword>